<accession>A0AAU7DF85</accession>
<feature type="chain" id="PRO_5043851310" evidence="2">
    <location>
        <begin position="19"/>
        <end position="199"/>
    </location>
</feature>
<evidence type="ECO:0000256" key="2">
    <source>
        <dbReference type="SAM" id="SignalP"/>
    </source>
</evidence>
<name>A0AAU7DF85_9BACT</name>
<dbReference type="AlphaFoldDB" id="A0AAU7DF85"/>
<dbReference type="RefSeq" id="WP_348261044.1">
    <property type="nucleotide sequence ID" value="NZ_CP121196.1"/>
</dbReference>
<protein>
    <submittedName>
        <fullName evidence="3">Uncharacterized protein</fullName>
    </submittedName>
</protein>
<reference evidence="3" key="1">
    <citation type="submission" date="2023-03" db="EMBL/GenBank/DDBJ databases">
        <title>Edaphobacter sp.</title>
        <authorList>
            <person name="Huber K.J."/>
            <person name="Papendorf J."/>
            <person name="Pilke C."/>
            <person name="Bunk B."/>
            <person name="Sproeer C."/>
            <person name="Pester M."/>
        </authorList>
    </citation>
    <scope>NUCLEOTIDE SEQUENCE</scope>
    <source>
        <strain evidence="3">DSM 110680</strain>
    </source>
</reference>
<sequence>MRRLIAICLCVLPLSVAAQKPKPTDVQLQIQRTSTASAIVDWSITNNTKFAMYVYDFFLLGPAPWNDQEGDVSILGTAPMRQEKGCPPNRVVPVLLLALPPGRTIRGDFVDDRMNLDPKAKVAMRIAIFNDPYKVVEDAKRFLSSHCEHSPYDAIVLDGTIVQSNIVQLSAEPKPGAPVSTPRGEIPEASSHAEKPKLH</sequence>
<feature type="signal peptide" evidence="2">
    <location>
        <begin position="1"/>
        <end position="18"/>
    </location>
</feature>
<organism evidence="3">
    <name type="scientific">Telmatobacter sp. DSM 110680</name>
    <dbReference type="NCBI Taxonomy" id="3036704"/>
    <lineage>
        <taxon>Bacteria</taxon>
        <taxon>Pseudomonadati</taxon>
        <taxon>Acidobacteriota</taxon>
        <taxon>Terriglobia</taxon>
        <taxon>Terriglobales</taxon>
        <taxon>Acidobacteriaceae</taxon>
        <taxon>Telmatobacter</taxon>
    </lineage>
</organism>
<keyword evidence="2" id="KW-0732">Signal</keyword>
<gene>
    <name evidence="3" type="ORF">P8935_14670</name>
</gene>
<evidence type="ECO:0000256" key="1">
    <source>
        <dbReference type="SAM" id="MobiDB-lite"/>
    </source>
</evidence>
<evidence type="ECO:0000313" key="3">
    <source>
        <dbReference type="EMBL" id="XBH15812.1"/>
    </source>
</evidence>
<dbReference type="EMBL" id="CP121196">
    <property type="protein sequence ID" value="XBH15812.1"/>
    <property type="molecule type" value="Genomic_DNA"/>
</dbReference>
<feature type="region of interest" description="Disordered" evidence="1">
    <location>
        <begin position="172"/>
        <end position="199"/>
    </location>
</feature>
<proteinExistence type="predicted"/>